<comment type="caution">
    <text evidence="2">The sequence shown here is derived from an EMBL/GenBank/DDBJ whole genome shotgun (WGS) entry which is preliminary data.</text>
</comment>
<dbReference type="OrthoDB" id="10427471at2759"/>
<feature type="region of interest" description="Disordered" evidence="1">
    <location>
        <begin position="131"/>
        <end position="161"/>
    </location>
</feature>
<gene>
    <name evidence="2" type="ORF">GSI_09523</name>
</gene>
<organism evidence="2 3">
    <name type="scientific">Ganoderma sinense ZZ0214-1</name>
    <dbReference type="NCBI Taxonomy" id="1077348"/>
    <lineage>
        <taxon>Eukaryota</taxon>
        <taxon>Fungi</taxon>
        <taxon>Dikarya</taxon>
        <taxon>Basidiomycota</taxon>
        <taxon>Agaricomycotina</taxon>
        <taxon>Agaricomycetes</taxon>
        <taxon>Polyporales</taxon>
        <taxon>Polyporaceae</taxon>
        <taxon>Ganoderma</taxon>
    </lineage>
</organism>
<keyword evidence="3" id="KW-1185">Reference proteome</keyword>
<dbReference type="EMBL" id="AYKW01000024">
    <property type="protein sequence ID" value="PIL28372.1"/>
    <property type="molecule type" value="Genomic_DNA"/>
</dbReference>
<accession>A0A2G8S3M8</accession>
<evidence type="ECO:0000256" key="1">
    <source>
        <dbReference type="SAM" id="MobiDB-lite"/>
    </source>
</evidence>
<proteinExistence type="predicted"/>
<evidence type="ECO:0000313" key="2">
    <source>
        <dbReference type="EMBL" id="PIL28372.1"/>
    </source>
</evidence>
<sequence>MAAAPSRIVRLHRRPATAPVAPLLSPTTCVWSVEDRPAGRPSALSKLSGIHNADLDREMARRWLDEDYDFYAPEEVARRNELYEAFARRVAALQSGDADLGGRTDIDEFADPASDELLLMEKIVVEVGNDTTVPAKPSESAPRPPAPEPAISVSPSAEPATELHTIDVDRVPETEALCEHLEKKVAEGPSTSEVVVTSKVIDGFPSLSLSTTQRQELEMVKAYLAKLDADFEWESTASQGLKPTSEECVIGLSAYVLAFGFEKALKHVCGVLSIESPFETRPAAINDDDEPLPETASRAVEKGVLCARPRRFYGAPDGILNRSRETLAEEIRRMKLDLAIPQVPVPTAP</sequence>
<evidence type="ECO:0000313" key="3">
    <source>
        <dbReference type="Proteomes" id="UP000230002"/>
    </source>
</evidence>
<name>A0A2G8S3M8_9APHY</name>
<dbReference type="AlphaFoldDB" id="A0A2G8S3M8"/>
<protein>
    <submittedName>
        <fullName evidence="2">Uncharacterized protein</fullName>
    </submittedName>
</protein>
<reference evidence="2 3" key="1">
    <citation type="journal article" date="2015" name="Sci. Rep.">
        <title>Chromosome-level genome map provides insights into diverse defense mechanisms in the medicinal fungus Ganoderma sinense.</title>
        <authorList>
            <person name="Zhu Y."/>
            <person name="Xu J."/>
            <person name="Sun C."/>
            <person name="Zhou S."/>
            <person name="Xu H."/>
            <person name="Nelson D.R."/>
            <person name="Qian J."/>
            <person name="Song J."/>
            <person name="Luo H."/>
            <person name="Xiang L."/>
            <person name="Li Y."/>
            <person name="Xu Z."/>
            <person name="Ji A."/>
            <person name="Wang L."/>
            <person name="Lu S."/>
            <person name="Hayward A."/>
            <person name="Sun W."/>
            <person name="Li X."/>
            <person name="Schwartz D.C."/>
            <person name="Wang Y."/>
            <person name="Chen S."/>
        </authorList>
    </citation>
    <scope>NUCLEOTIDE SEQUENCE [LARGE SCALE GENOMIC DNA]</scope>
    <source>
        <strain evidence="2 3">ZZ0214-1</strain>
    </source>
</reference>
<dbReference type="Proteomes" id="UP000230002">
    <property type="component" value="Unassembled WGS sequence"/>
</dbReference>